<comment type="cofactor">
    <cofactor evidence="1">
        <name>FAD</name>
        <dbReference type="ChEBI" id="CHEBI:57692"/>
    </cofactor>
</comment>
<dbReference type="OrthoDB" id="9798604at2"/>
<protein>
    <submittedName>
        <fullName evidence="8">GMC family oxidoreductase</fullName>
    </submittedName>
</protein>
<dbReference type="EMBL" id="PUEJ01000003">
    <property type="protein sequence ID" value="PRH87881.1"/>
    <property type="molecule type" value="Genomic_DNA"/>
</dbReference>
<dbReference type="PANTHER" id="PTHR42784:SF1">
    <property type="entry name" value="PYRANOSE 2-OXIDASE"/>
    <property type="match status" value="1"/>
</dbReference>
<dbReference type="RefSeq" id="WP_105861549.1">
    <property type="nucleotide sequence ID" value="NZ_PUEJ01000003.1"/>
</dbReference>
<evidence type="ECO:0000256" key="3">
    <source>
        <dbReference type="ARBA" id="ARBA00022630"/>
    </source>
</evidence>
<proteinExistence type="inferred from homology"/>
<feature type="domain" description="Glucose-methanol-choline oxidoreductase N-terminal" evidence="6">
    <location>
        <begin position="200"/>
        <end position="293"/>
    </location>
</feature>
<keyword evidence="3" id="KW-0285">Flavoprotein</keyword>
<dbReference type="Pfam" id="PF00732">
    <property type="entry name" value="GMC_oxred_N"/>
    <property type="match status" value="1"/>
</dbReference>
<feature type="domain" description="Glucose-methanol-choline oxidoreductase C-terminal" evidence="7">
    <location>
        <begin position="428"/>
        <end position="482"/>
    </location>
</feature>
<evidence type="ECO:0000256" key="2">
    <source>
        <dbReference type="ARBA" id="ARBA00010790"/>
    </source>
</evidence>
<dbReference type="InterPro" id="IPR051473">
    <property type="entry name" value="P2Ox-like"/>
</dbReference>
<evidence type="ECO:0000256" key="1">
    <source>
        <dbReference type="ARBA" id="ARBA00001974"/>
    </source>
</evidence>
<keyword evidence="4" id="KW-0274">FAD</keyword>
<name>A0A2S9QEU5_9HYPH</name>
<dbReference type="AlphaFoldDB" id="A0A2S9QEU5"/>
<evidence type="ECO:0000259" key="6">
    <source>
        <dbReference type="Pfam" id="PF00732"/>
    </source>
</evidence>
<evidence type="ECO:0000313" key="9">
    <source>
        <dbReference type="Proteomes" id="UP000237682"/>
    </source>
</evidence>
<dbReference type="Gene3D" id="3.50.50.60">
    <property type="entry name" value="FAD/NAD(P)-binding domain"/>
    <property type="match status" value="2"/>
</dbReference>
<evidence type="ECO:0000256" key="4">
    <source>
        <dbReference type="ARBA" id="ARBA00022827"/>
    </source>
</evidence>
<dbReference type="InterPro" id="IPR000172">
    <property type="entry name" value="GMC_OxRdtase_N"/>
</dbReference>
<accession>A0A2S9QEU5</accession>
<comment type="similarity">
    <text evidence="2">Belongs to the GMC oxidoreductase family.</text>
</comment>
<dbReference type="InterPro" id="IPR036188">
    <property type="entry name" value="FAD/NAD-bd_sf"/>
</dbReference>
<comment type="caution">
    <text evidence="8">The sequence shown here is derived from an EMBL/GenBank/DDBJ whole genome shotgun (WGS) entry which is preliminary data.</text>
</comment>
<evidence type="ECO:0000259" key="7">
    <source>
        <dbReference type="Pfam" id="PF05199"/>
    </source>
</evidence>
<sequence length="496" mass="54467">MPSPDIVIIGAGMGGATIAHALAPSGAEILILDKGGQLPDRPENRDARAIFQRGFFRPEESWYDSDGRPFNPGNYYCNGGNSKFYGAVLLRYRAEDFDGIAHADGDAPAWPFRYGELAPYYDEAERLFKVRGKAGEDPTEPPRSGDFAFPPVPDERAIAEVRERLSRIGLKPFSLPLGVDIDTWLSHGRTPWDAFPDARTGKMDAETCALLPALEHANVRLKNHCEVRRLIPASDGRRIEAVEYREAGELKRVTPRLVVLAAGAVRSAAILLASSPEGLANRSGMVGRHFMNHNLSAMIGVDPRFTNDSIYQKTFGLNDFYLGDGKGGPPLGNVQLLGRVSGTILKSDLRKVPEFMLNAVARKTIDFLIMSEDLPDPSSRVRLDGEKIVLEWRRSNMTAHEGLKGVMRQALKQAGFPIVLTHLFDRKTPSHQCGTIRIGVDPREAPLDPFGRAFDHPNLFVADASTLVTSAAVNPSLTVAALSLRTAKHIREHAYS</sequence>
<reference evidence="8 9" key="1">
    <citation type="submission" date="2018-02" db="EMBL/GenBank/DDBJ databases">
        <title>Whole genome sequencing of endophytic bacterium.</title>
        <authorList>
            <person name="Eedara R."/>
            <person name="Podile A.R."/>
        </authorList>
    </citation>
    <scope>NUCLEOTIDE SEQUENCE [LARGE SCALE GENOMIC DNA]</scope>
    <source>
        <strain evidence="8 9">RP1T</strain>
    </source>
</reference>
<dbReference type="InterPro" id="IPR007867">
    <property type="entry name" value="GMC_OxRtase_C"/>
</dbReference>
<dbReference type="Pfam" id="PF05199">
    <property type="entry name" value="GMC_oxred_C"/>
    <property type="match status" value="1"/>
</dbReference>
<keyword evidence="5" id="KW-0560">Oxidoreductase</keyword>
<evidence type="ECO:0000256" key="5">
    <source>
        <dbReference type="ARBA" id="ARBA00023002"/>
    </source>
</evidence>
<organism evidence="8 9">
    <name type="scientific">Labrys okinawensis</name>
    <dbReference type="NCBI Taxonomy" id="346911"/>
    <lineage>
        <taxon>Bacteria</taxon>
        <taxon>Pseudomonadati</taxon>
        <taxon>Pseudomonadota</taxon>
        <taxon>Alphaproteobacteria</taxon>
        <taxon>Hyphomicrobiales</taxon>
        <taxon>Xanthobacteraceae</taxon>
        <taxon>Labrys</taxon>
    </lineage>
</organism>
<evidence type="ECO:0000313" key="8">
    <source>
        <dbReference type="EMBL" id="PRH87881.1"/>
    </source>
</evidence>
<dbReference type="GO" id="GO:0050660">
    <property type="term" value="F:flavin adenine dinucleotide binding"/>
    <property type="evidence" value="ECO:0007669"/>
    <property type="project" value="InterPro"/>
</dbReference>
<dbReference type="PANTHER" id="PTHR42784">
    <property type="entry name" value="PYRANOSE 2-OXIDASE"/>
    <property type="match status" value="1"/>
</dbReference>
<dbReference type="GO" id="GO:0016614">
    <property type="term" value="F:oxidoreductase activity, acting on CH-OH group of donors"/>
    <property type="evidence" value="ECO:0007669"/>
    <property type="project" value="InterPro"/>
</dbReference>
<dbReference type="Pfam" id="PF13450">
    <property type="entry name" value="NAD_binding_8"/>
    <property type="match status" value="1"/>
</dbReference>
<keyword evidence="9" id="KW-1185">Reference proteome</keyword>
<dbReference type="Proteomes" id="UP000237682">
    <property type="component" value="Unassembled WGS sequence"/>
</dbReference>
<gene>
    <name evidence="8" type="ORF">C5L14_08195</name>
</gene>
<dbReference type="SUPFAM" id="SSF51905">
    <property type="entry name" value="FAD/NAD(P)-binding domain"/>
    <property type="match status" value="1"/>
</dbReference>